<dbReference type="InterPro" id="IPR026444">
    <property type="entry name" value="Secre_tail"/>
</dbReference>
<feature type="domain" description="Secretion system C-terminal sorting" evidence="1">
    <location>
        <begin position="45"/>
        <end position="120"/>
    </location>
</feature>
<dbReference type="Pfam" id="PF18962">
    <property type="entry name" value="Por_Secre_tail"/>
    <property type="match status" value="1"/>
</dbReference>
<evidence type="ECO:0000259" key="1">
    <source>
        <dbReference type="Pfam" id="PF18962"/>
    </source>
</evidence>
<reference evidence="2" key="1">
    <citation type="journal article" date="2014" name="Front. Microbiol.">
        <title>High frequency of phylogenetically diverse reductive dehalogenase-homologous genes in deep subseafloor sedimentary metagenomes.</title>
        <authorList>
            <person name="Kawai M."/>
            <person name="Futagami T."/>
            <person name="Toyoda A."/>
            <person name="Takaki Y."/>
            <person name="Nishi S."/>
            <person name="Hori S."/>
            <person name="Arai W."/>
            <person name="Tsubouchi T."/>
            <person name="Morono Y."/>
            <person name="Uchiyama I."/>
            <person name="Ito T."/>
            <person name="Fujiyama A."/>
            <person name="Inagaki F."/>
            <person name="Takami H."/>
        </authorList>
    </citation>
    <scope>NUCLEOTIDE SEQUENCE</scope>
    <source>
        <strain evidence="2">Expedition CK06-06</strain>
    </source>
</reference>
<accession>X1F1Q3</accession>
<sequence length="122" mass="13830">YGYKAQIEPLEEGTGQIFCDVTNTCGTGYGRLVVYISCRGFKMSPNPADDYVEISIDESKLAENKIDEYEVRIYNSMNIMISQIKTSKPILRINTRQFINGIYTVHFIAGDKVQVKQLVIAH</sequence>
<dbReference type="AlphaFoldDB" id="X1F1Q3"/>
<dbReference type="EMBL" id="BARU01002021">
    <property type="protein sequence ID" value="GAH23319.1"/>
    <property type="molecule type" value="Genomic_DNA"/>
</dbReference>
<dbReference type="NCBIfam" id="TIGR04183">
    <property type="entry name" value="Por_Secre_tail"/>
    <property type="match status" value="1"/>
</dbReference>
<comment type="caution">
    <text evidence="2">The sequence shown here is derived from an EMBL/GenBank/DDBJ whole genome shotgun (WGS) entry which is preliminary data.</text>
</comment>
<proteinExistence type="predicted"/>
<feature type="non-terminal residue" evidence="2">
    <location>
        <position position="1"/>
    </location>
</feature>
<protein>
    <recommendedName>
        <fullName evidence="1">Secretion system C-terminal sorting domain-containing protein</fullName>
    </recommendedName>
</protein>
<name>X1F1Q3_9ZZZZ</name>
<gene>
    <name evidence="2" type="ORF">S03H2_04956</name>
</gene>
<evidence type="ECO:0000313" key="2">
    <source>
        <dbReference type="EMBL" id="GAH23319.1"/>
    </source>
</evidence>
<organism evidence="2">
    <name type="scientific">marine sediment metagenome</name>
    <dbReference type="NCBI Taxonomy" id="412755"/>
    <lineage>
        <taxon>unclassified sequences</taxon>
        <taxon>metagenomes</taxon>
        <taxon>ecological metagenomes</taxon>
    </lineage>
</organism>